<comment type="caution">
    <text evidence="2">The sequence shown here is derived from an EMBL/GenBank/DDBJ whole genome shotgun (WGS) entry which is preliminary data.</text>
</comment>
<dbReference type="EMBL" id="CAJOBD010041389">
    <property type="protein sequence ID" value="CAF4320544.1"/>
    <property type="molecule type" value="Genomic_DNA"/>
</dbReference>
<feature type="domain" description="RNase L inhibitor RLI-like possible metal-binding" evidence="1">
    <location>
        <begin position="17"/>
        <end position="35"/>
    </location>
</feature>
<gene>
    <name evidence="2" type="ORF">JBS370_LOCUS41003</name>
</gene>
<dbReference type="AlphaFoldDB" id="A0A820JE47"/>
<evidence type="ECO:0000313" key="3">
    <source>
        <dbReference type="Proteomes" id="UP000663836"/>
    </source>
</evidence>
<protein>
    <recommendedName>
        <fullName evidence="1">RNase L inhibitor RLI-like possible metal-binding domain-containing protein</fullName>
    </recommendedName>
</protein>
<dbReference type="Pfam" id="PF04068">
    <property type="entry name" value="Fer4_RLI"/>
    <property type="match status" value="1"/>
</dbReference>
<proteinExistence type="predicted"/>
<evidence type="ECO:0000313" key="2">
    <source>
        <dbReference type="EMBL" id="CAF4320544.1"/>
    </source>
</evidence>
<evidence type="ECO:0000259" key="1">
    <source>
        <dbReference type="Pfam" id="PF04068"/>
    </source>
</evidence>
<accession>A0A820JE47</accession>
<feature type="non-terminal residue" evidence="2">
    <location>
        <position position="35"/>
    </location>
</feature>
<reference evidence="2" key="1">
    <citation type="submission" date="2021-02" db="EMBL/GenBank/DDBJ databases">
        <authorList>
            <person name="Nowell W R."/>
        </authorList>
    </citation>
    <scope>NUCLEOTIDE SEQUENCE</scope>
</reference>
<organism evidence="2 3">
    <name type="scientific">Rotaria sordida</name>
    <dbReference type="NCBI Taxonomy" id="392033"/>
    <lineage>
        <taxon>Eukaryota</taxon>
        <taxon>Metazoa</taxon>
        <taxon>Spiralia</taxon>
        <taxon>Gnathifera</taxon>
        <taxon>Rotifera</taxon>
        <taxon>Eurotatoria</taxon>
        <taxon>Bdelloidea</taxon>
        <taxon>Philodinida</taxon>
        <taxon>Philodinidae</taxon>
        <taxon>Rotaria</taxon>
    </lineage>
</organism>
<dbReference type="InterPro" id="IPR007209">
    <property type="entry name" value="RNaseL-inhib-like_metal-bd_dom"/>
</dbReference>
<sequence length="35" mass="4247">MFGRRPERQDREQESLTRIAIVNNDRCKPKKCNQE</sequence>
<name>A0A820JE47_9BILA</name>
<dbReference type="Proteomes" id="UP000663836">
    <property type="component" value="Unassembled WGS sequence"/>
</dbReference>